<dbReference type="Proteomes" id="UP000248168">
    <property type="component" value="Unassembled WGS sequence"/>
</dbReference>
<organism evidence="1 2">
    <name type="scientific">Nitrospira lenta</name>
    <dbReference type="NCBI Taxonomy" id="1436998"/>
    <lineage>
        <taxon>Bacteria</taxon>
        <taxon>Pseudomonadati</taxon>
        <taxon>Nitrospirota</taxon>
        <taxon>Nitrospiria</taxon>
        <taxon>Nitrospirales</taxon>
        <taxon>Nitrospiraceae</taxon>
        <taxon>Nitrospira</taxon>
    </lineage>
</organism>
<keyword evidence="2" id="KW-1185">Reference proteome</keyword>
<proteinExistence type="predicted"/>
<dbReference type="EMBL" id="OUNR01000001">
    <property type="protein sequence ID" value="SPP63350.1"/>
    <property type="molecule type" value="Genomic_DNA"/>
</dbReference>
<name>A0A330L0U4_9BACT</name>
<dbReference type="RefSeq" id="WP_121987897.1">
    <property type="nucleotide sequence ID" value="NZ_OUNR01000001.1"/>
</dbReference>
<gene>
    <name evidence="1" type="ORF">NITLEN_10436</name>
</gene>
<dbReference type="OrthoDB" id="9780649at2"/>
<evidence type="ECO:0008006" key="3">
    <source>
        <dbReference type="Google" id="ProtNLM"/>
    </source>
</evidence>
<protein>
    <recommendedName>
        <fullName evidence="3">Antitoxin SocA-like Panacea domain-containing protein</fullName>
    </recommendedName>
</protein>
<dbReference type="InParanoid" id="A0A330L0U4"/>
<dbReference type="AlphaFoldDB" id="A0A330L0U4"/>
<evidence type="ECO:0000313" key="2">
    <source>
        <dbReference type="Proteomes" id="UP000248168"/>
    </source>
</evidence>
<reference evidence="2" key="1">
    <citation type="submission" date="2018-04" db="EMBL/GenBank/DDBJ databases">
        <authorList>
            <person name="Lucker S."/>
            <person name="Sakoula D."/>
        </authorList>
    </citation>
    <scope>NUCLEOTIDE SEQUENCE [LARGE SCALE GENOMIC DNA]</scope>
</reference>
<accession>A0A330L0U4</accession>
<evidence type="ECO:0000313" key="1">
    <source>
        <dbReference type="EMBL" id="SPP63350.1"/>
    </source>
</evidence>
<sequence length="187" mass="21186">MRKPNQITVDRALLLYVLYLAEPHGLLSDVKLQQLGFLCELQTFGKGFKGFHFEFFRFAYGAFSKDLDNDLMSLRRKERVENFTLSDQAKEEVIPLLLKSIEGVEPNEKVKEIIDAVMTTYGPQDSGAITNSVEAVELSTPQDPEFKIPIRDIVFHTTLLVPHRIEVQAEFTLPPAVLAKLNIAMGY</sequence>